<dbReference type="PANTHER" id="PTHR23427:SF2">
    <property type="entry name" value="SURFEIT LOCUS PROTEIN 1"/>
    <property type="match status" value="1"/>
</dbReference>
<evidence type="ECO:0000256" key="2">
    <source>
        <dbReference type="ARBA" id="ARBA00007165"/>
    </source>
</evidence>
<keyword evidence="5 6" id="KW-0472">Membrane</keyword>
<dbReference type="InterPro" id="IPR002994">
    <property type="entry name" value="Surf1/Shy1"/>
</dbReference>
<dbReference type="CDD" id="cd06662">
    <property type="entry name" value="SURF1"/>
    <property type="match status" value="1"/>
</dbReference>
<keyword evidence="4 6" id="KW-1133">Transmembrane helix</keyword>
<evidence type="ECO:0000256" key="5">
    <source>
        <dbReference type="ARBA" id="ARBA00023136"/>
    </source>
</evidence>
<evidence type="ECO:0000256" key="1">
    <source>
        <dbReference type="ARBA" id="ARBA00004370"/>
    </source>
</evidence>
<organism evidence="8 9">
    <name type="scientific">Pseudogemmobacter faecipullorum</name>
    <dbReference type="NCBI Taxonomy" id="2755041"/>
    <lineage>
        <taxon>Bacteria</taxon>
        <taxon>Pseudomonadati</taxon>
        <taxon>Pseudomonadota</taxon>
        <taxon>Alphaproteobacteria</taxon>
        <taxon>Rhodobacterales</taxon>
        <taxon>Paracoccaceae</taxon>
        <taxon>Pseudogemmobacter</taxon>
    </lineage>
</organism>
<dbReference type="EMBL" id="JACDXX010000007">
    <property type="protein sequence ID" value="MCB5410130.1"/>
    <property type="molecule type" value="Genomic_DNA"/>
</dbReference>
<evidence type="ECO:0000256" key="4">
    <source>
        <dbReference type="ARBA" id="ARBA00022989"/>
    </source>
</evidence>
<evidence type="ECO:0000256" key="6">
    <source>
        <dbReference type="RuleBase" id="RU363076"/>
    </source>
</evidence>
<dbReference type="RefSeq" id="WP_226935038.1">
    <property type="nucleotide sequence ID" value="NZ_JACDXX010000007.1"/>
</dbReference>
<gene>
    <name evidence="8" type="ORF">H0485_08970</name>
</gene>
<feature type="region of interest" description="Disordered" evidence="7">
    <location>
        <begin position="113"/>
        <end position="138"/>
    </location>
</feature>
<keyword evidence="3 6" id="KW-0812">Transmembrane</keyword>
<comment type="caution">
    <text evidence="8">The sequence shown here is derived from an EMBL/GenBank/DDBJ whole genome shotgun (WGS) entry which is preliminary data.</text>
</comment>
<comment type="subcellular location">
    <subcellularLocation>
        <location evidence="6">Cell membrane</location>
        <topology evidence="6">Multi-pass membrane protein</topology>
    </subcellularLocation>
    <subcellularLocation>
        <location evidence="1">Membrane</location>
    </subcellularLocation>
</comment>
<sequence length="221" mass="24834">MRKLIFPLAIGLAGLAVLLSLGFWQLQRLDWKEGRIAEAEAMMALPPEPLPLRPDPLADRYRPAFAEGRFTGEELFVLSSTRDYGPGFLVIAAFETSDGRRILVDRGYIRETDRDTPRPGHAARVSGNLNWPDDKTSATPEPDLAKNFWFARDVTQMSEVLKTEPLMLIAGSETGDQILPMPATAAFRNDHLGYAVTWFGLAAVWLGMTGYWLWRIRARKD</sequence>
<comment type="caution">
    <text evidence="6">Lacks conserved residue(s) required for the propagation of feature annotation.</text>
</comment>
<evidence type="ECO:0000256" key="7">
    <source>
        <dbReference type="SAM" id="MobiDB-lite"/>
    </source>
</evidence>
<dbReference type="Proteomes" id="UP001198571">
    <property type="component" value="Unassembled WGS sequence"/>
</dbReference>
<keyword evidence="9" id="KW-1185">Reference proteome</keyword>
<feature type="transmembrane region" description="Helical" evidence="6">
    <location>
        <begin position="192"/>
        <end position="214"/>
    </location>
</feature>
<proteinExistence type="inferred from homology"/>
<dbReference type="PANTHER" id="PTHR23427">
    <property type="entry name" value="SURFEIT LOCUS PROTEIN"/>
    <property type="match status" value="1"/>
</dbReference>
<dbReference type="PROSITE" id="PS50895">
    <property type="entry name" value="SURF1"/>
    <property type="match status" value="1"/>
</dbReference>
<dbReference type="InterPro" id="IPR045214">
    <property type="entry name" value="Surf1/Surf4"/>
</dbReference>
<reference evidence="8 9" key="1">
    <citation type="submission" date="2020-07" db="EMBL/GenBank/DDBJ databases">
        <title>Pseudogemmobacter sp. nov., isolated from poultry manure in Taiwan.</title>
        <authorList>
            <person name="Lin S.-Y."/>
            <person name="Tang Y.-S."/>
            <person name="Young C.-C."/>
        </authorList>
    </citation>
    <scope>NUCLEOTIDE SEQUENCE [LARGE SCALE GENOMIC DNA]</scope>
    <source>
        <strain evidence="8 9">CC-YST710</strain>
    </source>
</reference>
<protein>
    <recommendedName>
        <fullName evidence="6">SURF1-like protein</fullName>
    </recommendedName>
</protein>
<comment type="similarity">
    <text evidence="2 6">Belongs to the SURF1 family.</text>
</comment>
<evidence type="ECO:0000256" key="3">
    <source>
        <dbReference type="ARBA" id="ARBA00022692"/>
    </source>
</evidence>
<evidence type="ECO:0000313" key="9">
    <source>
        <dbReference type="Proteomes" id="UP001198571"/>
    </source>
</evidence>
<name>A0ABS8CLQ3_9RHOB</name>
<dbReference type="Pfam" id="PF02104">
    <property type="entry name" value="SURF1"/>
    <property type="match status" value="1"/>
</dbReference>
<accession>A0ABS8CLQ3</accession>
<evidence type="ECO:0000313" key="8">
    <source>
        <dbReference type="EMBL" id="MCB5410130.1"/>
    </source>
</evidence>
<keyword evidence="6" id="KW-1003">Cell membrane</keyword>